<dbReference type="AlphaFoldDB" id="X1Q5L9"/>
<gene>
    <name evidence="1" type="ORF">S06H3_52525</name>
</gene>
<feature type="non-terminal residue" evidence="1">
    <location>
        <position position="1"/>
    </location>
</feature>
<accession>X1Q5L9</accession>
<evidence type="ECO:0008006" key="2">
    <source>
        <dbReference type="Google" id="ProtNLM"/>
    </source>
</evidence>
<comment type="caution">
    <text evidence="1">The sequence shown here is derived from an EMBL/GenBank/DDBJ whole genome shotgun (WGS) entry which is preliminary data.</text>
</comment>
<dbReference type="EMBL" id="BARV01033414">
    <property type="protein sequence ID" value="GAI50031.1"/>
    <property type="molecule type" value="Genomic_DNA"/>
</dbReference>
<name>X1Q5L9_9ZZZZ</name>
<protein>
    <recommendedName>
        <fullName evidence="2">Ig-like domain-containing protein</fullName>
    </recommendedName>
</protein>
<sequence length="117" mass="12485">VVKPATTWFNQLVKNWLDQKVAGDDATIYVMGSVTPGPNQLEVNCSAGGTIPDTVMWHYGTSKTNMPGQEEAQNVAVKFPATIGGLVTGKKYYLQVRATAPDGVIGTRSGIYIGVPE</sequence>
<organism evidence="1">
    <name type="scientific">marine sediment metagenome</name>
    <dbReference type="NCBI Taxonomy" id="412755"/>
    <lineage>
        <taxon>unclassified sequences</taxon>
        <taxon>metagenomes</taxon>
        <taxon>ecological metagenomes</taxon>
    </lineage>
</organism>
<evidence type="ECO:0000313" key="1">
    <source>
        <dbReference type="EMBL" id="GAI50031.1"/>
    </source>
</evidence>
<reference evidence="1" key="1">
    <citation type="journal article" date="2014" name="Front. Microbiol.">
        <title>High frequency of phylogenetically diverse reductive dehalogenase-homologous genes in deep subseafloor sedimentary metagenomes.</title>
        <authorList>
            <person name="Kawai M."/>
            <person name="Futagami T."/>
            <person name="Toyoda A."/>
            <person name="Takaki Y."/>
            <person name="Nishi S."/>
            <person name="Hori S."/>
            <person name="Arai W."/>
            <person name="Tsubouchi T."/>
            <person name="Morono Y."/>
            <person name="Uchiyama I."/>
            <person name="Ito T."/>
            <person name="Fujiyama A."/>
            <person name="Inagaki F."/>
            <person name="Takami H."/>
        </authorList>
    </citation>
    <scope>NUCLEOTIDE SEQUENCE</scope>
    <source>
        <strain evidence="1">Expedition CK06-06</strain>
    </source>
</reference>
<proteinExistence type="predicted"/>